<protein>
    <submittedName>
        <fullName evidence="3">Uncharacterized protein</fullName>
    </submittedName>
</protein>
<dbReference type="WBParaSite" id="TREG1_72880.1">
    <property type="protein sequence ID" value="TREG1_72880.1"/>
    <property type="gene ID" value="TREG1_72880"/>
</dbReference>
<evidence type="ECO:0000313" key="3">
    <source>
        <dbReference type="WBParaSite" id="TREG1_72880.1"/>
    </source>
</evidence>
<evidence type="ECO:0000256" key="1">
    <source>
        <dbReference type="SAM" id="MobiDB-lite"/>
    </source>
</evidence>
<accession>A0AA85K296</accession>
<feature type="compositionally biased region" description="Basic and acidic residues" evidence="1">
    <location>
        <begin position="76"/>
        <end position="85"/>
    </location>
</feature>
<keyword evidence="2" id="KW-1185">Reference proteome</keyword>
<evidence type="ECO:0000313" key="2">
    <source>
        <dbReference type="Proteomes" id="UP000050795"/>
    </source>
</evidence>
<feature type="region of interest" description="Disordered" evidence="1">
    <location>
        <begin position="66"/>
        <end position="102"/>
    </location>
</feature>
<sequence>MIQNRYKKLKDNSASFCSENGAIINMEKSKAVFGRVENFPLGIRLMMRTAKHLRRMNSMSDNLIDQKSTEICNESVDEKENKDECVNNSNNGNEDNIPDEPV</sequence>
<reference evidence="3" key="2">
    <citation type="submission" date="2023-11" db="UniProtKB">
        <authorList>
            <consortium name="WormBaseParasite"/>
        </authorList>
    </citation>
    <scope>IDENTIFICATION</scope>
</reference>
<dbReference type="AlphaFoldDB" id="A0AA85K296"/>
<dbReference type="Proteomes" id="UP000050795">
    <property type="component" value="Unassembled WGS sequence"/>
</dbReference>
<name>A0AA85K296_TRIRE</name>
<reference evidence="2" key="1">
    <citation type="submission" date="2022-06" db="EMBL/GenBank/DDBJ databases">
        <authorList>
            <person name="Berger JAMES D."/>
            <person name="Berger JAMES D."/>
        </authorList>
    </citation>
    <scope>NUCLEOTIDE SEQUENCE [LARGE SCALE GENOMIC DNA]</scope>
</reference>
<proteinExistence type="predicted"/>
<organism evidence="2 3">
    <name type="scientific">Trichobilharzia regenti</name>
    <name type="common">Nasal bird schistosome</name>
    <dbReference type="NCBI Taxonomy" id="157069"/>
    <lineage>
        <taxon>Eukaryota</taxon>
        <taxon>Metazoa</taxon>
        <taxon>Spiralia</taxon>
        <taxon>Lophotrochozoa</taxon>
        <taxon>Platyhelminthes</taxon>
        <taxon>Trematoda</taxon>
        <taxon>Digenea</taxon>
        <taxon>Strigeidida</taxon>
        <taxon>Schistosomatoidea</taxon>
        <taxon>Schistosomatidae</taxon>
        <taxon>Trichobilharzia</taxon>
    </lineage>
</organism>